<accession>A0A2V3U319</accession>
<dbReference type="Proteomes" id="UP000248021">
    <property type="component" value="Unassembled WGS sequence"/>
</dbReference>
<feature type="compositionally biased region" description="Basic and acidic residues" evidence="1">
    <location>
        <begin position="17"/>
        <end position="29"/>
    </location>
</feature>
<proteinExistence type="predicted"/>
<gene>
    <name evidence="2" type="ORF">C7450_108124</name>
</gene>
<organism evidence="2 3">
    <name type="scientific">Chelatococcus asaccharovorans</name>
    <dbReference type="NCBI Taxonomy" id="28210"/>
    <lineage>
        <taxon>Bacteria</taxon>
        <taxon>Pseudomonadati</taxon>
        <taxon>Pseudomonadota</taxon>
        <taxon>Alphaproteobacteria</taxon>
        <taxon>Hyphomicrobiales</taxon>
        <taxon>Chelatococcaceae</taxon>
        <taxon>Chelatococcus</taxon>
    </lineage>
</organism>
<keyword evidence="3" id="KW-1185">Reference proteome</keyword>
<dbReference type="AlphaFoldDB" id="A0A2V3U319"/>
<dbReference type="EMBL" id="QJJK01000008">
    <property type="protein sequence ID" value="PXW56374.1"/>
    <property type="molecule type" value="Genomic_DNA"/>
</dbReference>
<comment type="caution">
    <text evidence="2">The sequence shown here is derived from an EMBL/GenBank/DDBJ whole genome shotgun (WGS) entry which is preliminary data.</text>
</comment>
<sequence>MRSTPELRSSKLALSRTEARHETTSKAARDILGQEEASRDAKTARLRAARLEQEAREPTVAPPVKARRKPKAVAAAR</sequence>
<evidence type="ECO:0000313" key="3">
    <source>
        <dbReference type="Proteomes" id="UP000248021"/>
    </source>
</evidence>
<reference evidence="2 3" key="1">
    <citation type="submission" date="2018-05" db="EMBL/GenBank/DDBJ databases">
        <title>Genomic Encyclopedia of Type Strains, Phase IV (KMG-IV): sequencing the most valuable type-strain genomes for metagenomic binning, comparative biology and taxonomic classification.</title>
        <authorList>
            <person name="Goeker M."/>
        </authorList>
    </citation>
    <scope>NUCLEOTIDE SEQUENCE [LARGE SCALE GENOMIC DNA]</scope>
    <source>
        <strain evidence="2 3">DSM 6462</strain>
    </source>
</reference>
<protein>
    <submittedName>
        <fullName evidence="2">Uncharacterized protein</fullName>
    </submittedName>
</protein>
<name>A0A2V3U319_9HYPH</name>
<feature type="compositionally biased region" description="Basic and acidic residues" evidence="1">
    <location>
        <begin position="36"/>
        <end position="57"/>
    </location>
</feature>
<evidence type="ECO:0000256" key="1">
    <source>
        <dbReference type="SAM" id="MobiDB-lite"/>
    </source>
</evidence>
<evidence type="ECO:0000313" key="2">
    <source>
        <dbReference type="EMBL" id="PXW56374.1"/>
    </source>
</evidence>
<feature type="region of interest" description="Disordered" evidence="1">
    <location>
        <begin position="1"/>
        <end position="77"/>
    </location>
</feature>